<dbReference type="InterPro" id="IPR000436">
    <property type="entry name" value="Sushi_SCR_CCP_dom"/>
</dbReference>
<keyword evidence="4" id="KW-0472">Membrane</keyword>
<evidence type="ECO:0000313" key="10">
    <source>
        <dbReference type="EMBL" id="RMX42146.1"/>
    </source>
</evidence>
<evidence type="ECO:0000256" key="3">
    <source>
        <dbReference type="ARBA" id="ARBA00022737"/>
    </source>
</evidence>
<feature type="disulfide bond" evidence="7">
    <location>
        <begin position="556"/>
        <end position="583"/>
    </location>
</feature>
<feature type="disulfide bond" evidence="7">
    <location>
        <begin position="148"/>
        <end position="175"/>
    </location>
</feature>
<feature type="domain" description="Sushi" evidence="9">
    <location>
        <begin position="526"/>
        <end position="585"/>
    </location>
</feature>
<dbReference type="PROSITE" id="PS50923">
    <property type="entry name" value="SUSHI"/>
    <property type="match status" value="12"/>
</dbReference>
<evidence type="ECO:0000256" key="6">
    <source>
        <dbReference type="ARBA" id="ARBA00023180"/>
    </source>
</evidence>
<dbReference type="GO" id="GO:0016020">
    <property type="term" value="C:membrane"/>
    <property type="evidence" value="ECO:0007669"/>
    <property type="project" value="UniProtKB-SubCell"/>
</dbReference>
<dbReference type="Pfam" id="PF00084">
    <property type="entry name" value="Sushi"/>
    <property type="match status" value="11"/>
</dbReference>
<evidence type="ECO:0000256" key="8">
    <source>
        <dbReference type="SAM" id="SignalP"/>
    </source>
</evidence>
<dbReference type="Gene3D" id="2.10.70.10">
    <property type="entry name" value="Complement Module, domain 1"/>
    <property type="match status" value="12"/>
</dbReference>
<dbReference type="Proteomes" id="UP000275408">
    <property type="component" value="Unassembled WGS sequence"/>
</dbReference>
<keyword evidence="2 8" id="KW-0732">Signal</keyword>
<organism evidence="10 11">
    <name type="scientific">Pocillopora damicornis</name>
    <name type="common">Cauliflower coral</name>
    <name type="synonym">Millepora damicornis</name>
    <dbReference type="NCBI Taxonomy" id="46731"/>
    <lineage>
        <taxon>Eukaryota</taxon>
        <taxon>Metazoa</taxon>
        <taxon>Cnidaria</taxon>
        <taxon>Anthozoa</taxon>
        <taxon>Hexacorallia</taxon>
        <taxon>Scleractinia</taxon>
        <taxon>Astrocoeniina</taxon>
        <taxon>Pocilloporidae</taxon>
        <taxon>Pocillopora</taxon>
    </lineage>
</organism>
<feature type="domain" description="Sushi" evidence="9">
    <location>
        <begin position="646"/>
        <end position="699"/>
    </location>
</feature>
<feature type="chain" id="PRO_5018096571" description="Sushi domain-containing protein" evidence="8">
    <location>
        <begin position="19"/>
        <end position="1040"/>
    </location>
</feature>
<keyword evidence="7" id="KW-0768">Sushi</keyword>
<evidence type="ECO:0000256" key="1">
    <source>
        <dbReference type="ARBA" id="ARBA00004370"/>
    </source>
</evidence>
<dbReference type="PANTHER" id="PTHR45656">
    <property type="entry name" value="PROTEIN CBR-CLEC-78"/>
    <property type="match status" value="1"/>
</dbReference>
<feature type="signal peptide" evidence="8">
    <location>
        <begin position="1"/>
        <end position="18"/>
    </location>
</feature>
<evidence type="ECO:0000256" key="7">
    <source>
        <dbReference type="PROSITE-ProRule" id="PRU00302"/>
    </source>
</evidence>
<comment type="caution">
    <text evidence="10">The sequence shown here is derived from an EMBL/GenBank/DDBJ whole genome shotgun (WGS) entry which is preliminary data.</text>
</comment>
<feature type="disulfide bond" evidence="7">
    <location>
        <begin position="435"/>
        <end position="462"/>
    </location>
</feature>
<comment type="caution">
    <text evidence="7">Lacks conserved residue(s) required for the propagation of feature annotation.</text>
</comment>
<keyword evidence="3" id="KW-0677">Repeat</keyword>
<feature type="domain" description="Sushi" evidence="9">
    <location>
        <begin position="586"/>
        <end position="643"/>
    </location>
</feature>
<dbReference type="AlphaFoldDB" id="A0A3M6TLA6"/>
<feature type="disulfide bond" evidence="7">
    <location>
        <begin position="91"/>
        <end position="118"/>
    </location>
</feature>
<feature type="domain" description="Sushi" evidence="9">
    <location>
        <begin position="343"/>
        <end position="406"/>
    </location>
</feature>
<protein>
    <recommendedName>
        <fullName evidence="9">Sushi domain-containing protein</fullName>
    </recommendedName>
</protein>
<feature type="disulfide bond" evidence="7">
    <location>
        <begin position="249"/>
        <end position="276"/>
    </location>
</feature>
<feature type="disulfide bond" evidence="7">
    <location>
        <begin position="313"/>
        <end position="340"/>
    </location>
</feature>
<evidence type="ECO:0000256" key="4">
    <source>
        <dbReference type="ARBA" id="ARBA00023136"/>
    </source>
</evidence>
<gene>
    <name evidence="10" type="ORF">pdam_00009422</name>
</gene>
<sequence length="1040" mass="115978">MKYAILLLAIFAIQGIRSQNCTRTNHQSNICAKPCNPSKNECGRNEDCICDGDCGHSCVKRGLQCPRLSRIDKGRVKLKNTTFRSVAKYQCRSPYKAIGSKKRTCRGNGTWDGQEPVCKLMCPVPPRILNGTMKYDSLEVGQKVTYTCSPGFVMEGRNTLTCARSGAWNRGEPKCVCKRTNREHWKFCRRQCNPSTSGSCRNNQECICDGDCGYSCVPKALECGRPSKLENGKQKYSSRRLGSVVKYNCNEPYTLIGPKKRTCRGIKRWDGNDPSCKIICKDPGDIDFGNKQLYRRNFEEDYLEVGDRVEYNCFPGYEMEGSKYLVCGSTGEWNKDKPKCKLPNCDPPQLPENVDFRLPHQKKTRSFKFQEKVLLKCQTGYFQNGIGLLTCKTKGKWTGSSFTCSPKSCGRPQIPLHGNVKSHVFTFRSKVYFECNPGFKLVGDKYRQCQANQKWSGRVPTCKLIDCGRLSTPHKVLIVSETGHTRLGGYVKYRCKEKGYELIGSETRVCQNDEQWSGVEPSCQIINCGNPGAAANVKRIRITNGFDYGSSVEFACEANYILTGSKIITCGETKEWSSTAPSCLAKSCDRPRTPLHGNMKSHVFTFRSKVYFECNPAFKLVGDKYRQCQANQTWSGRLPTCKPPCSDPGEPGNGTRIGDDFKHGKFINFTCDDDFEPVGKKTIQCLDGKWNHKIPQCKEISCGDPGTPTDGRQTNVVKNFAFRGTVEFQCDKDYTLHGKSSLSCQRNKTWDGDVPKSSCSHPGTPLHGETIGSAFEHDSVVNFQCLPNRVLDGASRMKCNNGQWDAQLPACRDCDGPLSTSSRPINCSRGGDLSYLEINLQKENTITAASIQLGKDKGNVKQIQIKMRLSSKWVNIGQPFKPSFSEGVTTMKLPQPVFSQSLQVLLITKQELSSCLTPTLYGCDAVRRGCIMPGSAVLFKEGGKYRKGRFGFVSSKGLEVVAGNRPKYLSKDDILILDEKPNVNQLTEGTIVIGTNSRGKIKRGNIKRSCSSTSCPIETNGVEWQSKLENVRLFKGELCK</sequence>
<comment type="subcellular location">
    <subcellularLocation>
        <location evidence="1">Membrane</location>
    </subcellularLocation>
</comment>
<feature type="disulfide bond" evidence="7">
    <location>
        <begin position="614"/>
        <end position="641"/>
    </location>
</feature>
<feature type="domain" description="Sushi" evidence="9">
    <location>
        <begin position="120"/>
        <end position="177"/>
    </location>
</feature>
<feature type="domain" description="Sushi" evidence="9">
    <location>
        <begin position="221"/>
        <end position="277"/>
    </location>
</feature>
<reference evidence="10 11" key="1">
    <citation type="journal article" date="2018" name="Sci. Rep.">
        <title>Comparative analysis of the Pocillopora damicornis genome highlights role of immune system in coral evolution.</title>
        <authorList>
            <person name="Cunning R."/>
            <person name="Bay R.A."/>
            <person name="Gillette P."/>
            <person name="Baker A.C."/>
            <person name="Traylor-Knowles N."/>
        </authorList>
    </citation>
    <scope>NUCLEOTIDE SEQUENCE [LARGE SCALE GENOMIC DNA]</scope>
    <source>
        <strain evidence="10">RSMAS</strain>
        <tissue evidence="10">Whole animal</tissue>
    </source>
</reference>
<keyword evidence="6" id="KW-0325">Glycoprotein</keyword>
<feature type="domain" description="Sushi" evidence="9">
    <location>
        <begin position="762"/>
        <end position="813"/>
    </location>
</feature>
<evidence type="ECO:0000256" key="2">
    <source>
        <dbReference type="ARBA" id="ARBA00022729"/>
    </source>
</evidence>
<dbReference type="OrthoDB" id="5981401at2759"/>
<dbReference type="CDD" id="cd00033">
    <property type="entry name" value="CCP"/>
    <property type="match status" value="12"/>
</dbReference>
<keyword evidence="11" id="KW-1185">Reference proteome</keyword>
<feature type="domain" description="Sushi" evidence="9">
    <location>
        <begin position="278"/>
        <end position="342"/>
    </location>
</feature>
<keyword evidence="5 7" id="KW-1015">Disulfide bond</keyword>
<feature type="domain" description="Sushi" evidence="9">
    <location>
        <begin position="407"/>
        <end position="464"/>
    </location>
</feature>
<accession>A0A3M6TLA6</accession>
<dbReference type="InterPro" id="IPR035976">
    <property type="entry name" value="Sushi/SCR/CCP_sf"/>
</dbReference>
<evidence type="ECO:0000259" key="9">
    <source>
        <dbReference type="PROSITE" id="PS50923"/>
    </source>
</evidence>
<evidence type="ECO:0000256" key="5">
    <source>
        <dbReference type="ARBA" id="ARBA00023157"/>
    </source>
</evidence>
<name>A0A3M6TLA6_POCDA</name>
<dbReference type="PANTHER" id="PTHR45656:SF4">
    <property type="entry name" value="PROTEIN CBR-CLEC-78"/>
    <property type="match status" value="1"/>
</dbReference>
<dbReference type="FunFam" id="2.10.70.10:FF:000011">
    <property type="entry name" value="CUB and sushi domain-containing protein 3 isoform A"/>
    <property type="match status" value="1"/>
</dbReference>
<proteinExistence type="predicted"/>
<feature type="disulfide bond" evidence="7">
    <location>
        <begin position="377"/>
        <end position="404"/>
    </location>
</feature>
<dbReference type="SUPFAM" id="SSF57535">
    <property type="entry name" value="Complement control module/SCR domain"/>
    <property type="match status" value="12"/>
</dbReference>
<feature type="domain" description="Sushi" evidence="9">
    <location>
        <begin position="700"/>
        <end position="761"/>
    </location>
</feature>
<feature type="domain" description="Sushi" evidence="9">
    <location>
        <begin position="465"/>
        <end position="525"/>
    </location>
</feature>
<feature type="disulfide bond" evidence="7">
    <location>
        <begin position="467"/>
        <end position="510"/>
    </location>
</feature>
<feature type="domain" description="Sushi" evidence="9">
    <location>
        <begin position="63"/>
        <end position="119"/>
    </location>
</feature>
<dbReference type="EMBL" id="RCHS01003422">
    <property type="protein sequence ID" value="RMX42146.1"/>
    <property type="molecule type" value="Genomic_DNA"/>
</dbReference>
<dbReference type="InterPro" id="IPR051277">
    <property type="entry name" value="SEZ6_CSMD_C4BPB_Regulators"/>
</dbReference>
<dbReference type="SMART" id="SM00032">
    <property type="entry name" value="CCP"/>
    <property type="match status" value="12"/>
</dbReference>
<evidence type="ECO:0000313" key="11">
    <source>
        <dbReference type="Proteomes" id="UP000275408"/>
    </source>
</evidence>